<feature type="region of interest" description="Disordered" evidence="1">
    <location>
        <begin position="1"/>
        <end position="97"/>
    </location>
</feature>
<feature type="compositionally biased region" description="Polar residues" evidence="1">
    <location>
        <begin position="42"/>
        <end position="59"/>
    </location>
</feature>
<proteinExistence type="predicted"/>
<gene>
    <name evidence="2" type="ORF">Ato02nite_019370</name>
</gene>
<name>A0A919T696_9ACTN</name>
<comment type="caution">
    <text evidence="2">The sequence shown here is derived from an EMBL/GenBank/DDBJ whole genome shotgun (WGS) entry which is preliminary data.</text>
</comment>
<evidence type="ECO:0000313" key="2">
    <source>
        <dbReference type="EMBL" id="GIM90144.1"/>
    </source>
</evidence>
<dbReference type="Proteomes" id="UP000677082">
    <property type="component" value="Unassembled WGS sequence"/>
</dbReference>
<dbReference type="AlphaFoldDB" id="A0A919T696"/>
<protein>
    <recommendedName>
        <fullName evidence="4">DNA (cytosine-5-)-methyltransferase</fullName>
    </recommendedName>
</protein>
<evidence type="ECO:0000256" key="1">
    <source>
        <dbReference type="SAM" id="MobiDB-lite"/>
    </source>
</evidence>
<reference evidence="2 3" key="1">
    <citation type="submission" date="2021-03" db="EMBL/GenBank/DDBJ databases">
        <title>Whole genome shotgun sequence of Actinoplanes toevensis NBRC 105298.</title>
        <authorList>
            <person name="Komaki H."/>
            <person name="Tamura T."/>
        </authorList>
    </citation>
    <scope>NUCLEOTIDE SEQUENCE [LARGE SCALE GENOMIC DNA]</scope>
    <source>
        <strain evidence="2 3">NBRC 105298</strain>
    </source>
</reference>
<sequence>MHGPLPTPTAVAYGSNRSPSPGATRRPGLHQWACQLLPTPTAGDSRSSADATAGRSSPHTGHAGRTLTDAARLLPTPRASDTGTPGWRAGNGFRPPLSQVLLPTPRASDGEKGCPGQRGSHGDLTLPSAAVRVPVRTVPTPRASDGHGWNRHGDGGADLVTAMVDLQNSGLGDLDEARWGVYAAAIARWEVILARPVPDPTQPGRHGRPVLAPPFVEWLMGVPHGWVTDLDLPRTAALRVLGNGVVPQQATAAIQALLCPCRWQVKP</sequence>
<accession>A0A919T696</accession>
<dbReference type="EMBL" id="BOQN01000023">
    <property type="protein sequence ID" value="GIM90144.1"/>
    <property type="molecule type" value="Genomic_DNA"/>
</dbReference>
<keyword evidence="3" id="KW-1185">Reference proteome</keyword>
<organism evidence="2 3">
    <name type="scientific">Paractinoplanes toevensis</name>
    <dbReference type="NCBI Taxonomy" id="571911"/>
    <lineage>
        <taxon>Bacteria</taxon>
        <taxon>Bacillati</taxon>
        <taxon>Actinomycetota</taxon>
        <taxon>Actinomycetes</taxon>
        <taxon>Micromonosporales</taxon>
        <taxon>Micromonosporaceae</taxon>
        <taxon>Paractinoplanes</taxon>
    </lineage>
</organism>
<evidence type="ECO:0000313" key="3">
    <source>
        <dbReference type="Proteomes" id="UP000677082"/>
    </source>
</evidence>
<dbReference type="RefSeq" id="WP_246606405.1">
    <property type="nucleotide sequence ID" value="NZ_BOQN01000023.1"/>
</dbReference>
<evidence type="ECO:0008006" key="4">
    <source>
        <dbReference type="Google" id="ProtNLM"/>
    </source>
</evidence>